<organism evidence="8 9">
    <name type="scientific">Vibrio mangrovi</name>
    <dbReference type="NCBI Taxonomy" id="474394"/>
    <lineage>
        <taxon>Bacteria</taxon>
        <taxon>Pseudomonadati</taxon>
        <taxon>Pseudomonadota</taxon>
        <taxon>Gammaproteobacteria</taxon>
        <taxon>Vibrionales</taxon>
        <taxon>Vibrionaceae</taxon>
        <taxon>Vibrio</taxon>
    </lineage>
</organism>
<dbReference type="GO" id="GO:0004312">
    <property type="term" value="F:fatty acid synthase activity"/>
    <property type="evidence" value="ECO:0007669"/>
    <property type="project" value="TreeGrafter"/>
</dbReference>
<dbReference type="SMART" id="SM00825">
    <property type="entry name" value="PKS_KS"/>
    <property type="match status" value="1"/>
</dbReference>
<dbReference type="Proteomes" id="UP001283366">
    <property type="component" value="Unassembled WGS sequence"/>
</dbReference>
<evidence type="ECO:0000313" key="10">
    <source>
        <dbReference type="Proteomes" id="UP001283366"/>
    </source>
</evidence>
<dbReference type="InterPro" id="IPR036736">
    <property type="entry name" value="ACP-like_sf"/>
</dbReference>
<protein>
    <submittedName>
        <fullName evidence="7">Beta-ketoacyl synthase N-terminal-like domain-containing protein</fullName>
    </submittedName>
    <submittedName>
        <fullName evidence="8">Phthiocerol synthesis polyketide synthase type I PpsE</fullName>
        <ecNumber evidence="8">2.3.1.41</ecNumber>
    </submittedName>
</protein>
<dbReference type="Gene3D" id="1.10.1200.10">
    <property type="entry name" value="ACP-like"/>
    <property type="match status" value="1"/>
</dbReference>
<dbReference type="SUPFAM" id="SSF47336">
    <property type="entry name" value="ACP-like"/>
    <property type="match status" value="1"/>
</dbReference>
<dbReference type="PROSITE" id="PS52004">
    <property type="entry name" value="KS3_2"/>
    <property type="match status" value="1"/>
</dbReference>
<evidence type="ECO:0000313" key="8">
    <source>
        <dbReference type="EMBL" id="SMS02150.1"/>
    </source>
</evidence>
<dbReference type="SMART" id="SM00822">
    <property type="entry name" value="PKS_KR"/>
    <property type="match status" value="1"/>
</dbReference>
<dbReference type="Pfam" id="PF21394">
    <property type="entry name" value="Beta-ketacyl_N"/>
    <property type="match status" value="1"/>
</dbReference>
<dbReference type="Pfam" id="PF00109">
    <property type="entry name" value="ketoacyl-synt"/>
    <property type="match status" value="1"/>
</dbReference>
<dbReference type="PANTHER" id="PTHR43775:SF51">
    <property type="entry name" value="INACTIVE PHENOLPHTHIOCEROL SYNTHESIS POLYKETIDE SYNTHASE TYPE I PKS1-RELATED"/>
    <property type="match status" value="1"/>
</dbReference>
<name>A0A1Y6IZ86_9VIBR</name>
<sequence>MDVDRNNGQTEDGSDTDIAIIGLGLKFPGADSEEAFWDNLISARESISRYNPDLSENSLFARPRKSTADLVGAAGIIDDANYFDAEFFGYSSKDAELSDPQQRLMLELAWQTLERSGYCAEKYPGRIGVYVGAANNTYGYYLRERLSELPDIGSGQLGVLNNTDYISSQISYQLNLNGPSYTVRTACSSSLASVHLACQALLDYECDMALAGGVAIRTPQQTAYQYLESGILAKDGHCKAFSSQATGTVFSHGAGLIAVKRLHDAIDDGDMILAVIKGSACNNDGRSKGSFTAPSVEGQVAVIQEALAHAGISPDKIDYIEAHGTGTDLGDLIELTALEKVFTQRNRRNTPVLIGSVKSNIGHLDAASGIAGLIKTVLALKYCHIPPSLYAENPREEFSRHNYPLRLASSPIPWIPQSGESRYAGVSSFGVGGTNVHVILQQAPEFPCSERAGQGRPFEEDTYHIRLSARNWRDLRERVLQLENYLTEHQNGSRDYSDTLTLNDLEGTLEQGRRDFSCRLGVTCHDCDSLILGLRKSRDLMTQSRLGQYSYQSESLHGNLADDKGEIFLGQVQDQPRLLLLFSGVHENPIACVKSFYTADQQCREEIEHCINIACREFSGFAELRRVLSTSDNVTGDDYWKYRDFSTQERLCTFMADYIFARMLIMRHSYPSECAGSGIGILAAACISGVIDIADACQLLVHWDDKEQLLTKLQDITFRTARYPLVSNQTGWRQTDEERISGTFWFSQLTHNIEEQAWRVVLSGYDVVDVVETGYEQQLTRYLSGQPYRINEATEIKRKMVGYSYRYWQRCQLRLWTRRPVLSSPCHQRFRRIVLPTYPFCRREYTISTLELPPKADKNHQESDSAPVNKIDDRSQWFYTPGWVRDSRQTAFPRMADTKENPVWLVLGANEKQCEAWKDALTRKDIRVVTVFSGETYRCYREDHYSINLSCQMDFRQLFTQLSLVGLAPHNVIHLLNLGDCNARSYGLYNPFYSVIWLAAVHAEHSVNSEGFFIVSHHAHLVHGTEQMAAERAMLSACIRVIPQEHHRLICRNIDIDDSESDILQPDTFELIYTEIIRDTDERIVAYRNGMRWTPTYQRLTPSMEQISLLPEHGGTYLILGGLGSFGLIAAAYLAGKGAATVVLAHRGTFPERCQWEGYLETTEHDDLTAARIRRLKAIEETGCQLELVQTELGKDASSLFQVFDKLVKQHGDITGVIHTAGVTGPETHFSAERATTERSEKIFSSKVDGIRHLMQALEHFRPGFCLLTSSLSPFLGGLGLSAYTAAHCFMDMSVLQNHLQQHLSWRNSRLPDDIPLAQKHTTVLRTINWEGWAPLGSVLSAHAAGKSISHYWMSEEEICACFDEVLKVQQPQQMIIATGDLESRMRQWQDFSDNSRRSFSDQNAEQQSIHLLQDEQRHDDIVSEYSLEDVCEILKGLVTELLGNEKVSETDSFFHLGGTSLTALQLLGRVQDIFQQRVSIEHFYNNSTIQELAQIIYFQFDQDKLHHIESILAEIEGLDAEEL</sequence>
<dbReference type="GO" id="GO:0004315">
    <property type="term" value="F:3-oxoacyl-[acyl-carrier-protein] synthase activity"/>
    <property type="evidence" value="ECO:0007669"/>
    <property type="project" value="UniProtKB-EC"/>
</dbReference>
<keyword evidence="4 8" id="KW-0808">Transferase</keyword>
<dbReference type="CDD" id="cd00833">
    <property type="entry name" value="PKS"/>
    <property type="match status" value="1"/>
</dbReference>
<gene>
    <name evidence="8" type="primary">ppsE_2</name>
    <name evidence="7" type="ORF">SBX37_21300</name>
    <name evidence="8" type="ORF">VIM7927_03468</name>
</gene>
<dbReference type="GO" id="GO:0006633">
    <property type="term" value="P:fatty acid biosynthetic process"/>
    <property type="evidence" value="ECO:0007669"/>
    <property type="project" value="TreeGrafter"/>
</dbReference>
<reference evidence="7 10" key="2">
    <citation type="submission" date="2023-11" db="EMBL/GenBank/DDBJ databases">
        <title>Plant-associative lifestyle of Vibrio porteresiae and its evolutionary dynamics.</title>
        <authorList>
            <person name="Rameshkumar N."/>
            <person name="Kirti K."/>
        </authorList>
    </citation>
    <scope>NUCLEOTIDE SEQUENCE [LARGE SCALE GENOMIC DNA]</scope>
    <source>
        <strain evidence="7 10">MSSRF38</strain>
    </source>
</reference>
<dbReference type="Pfam" id="PF16197">
    <property type="entry name" value="KAsynt_C_assoc"/>
    <property type="match status" value="1"/>
</dbReference>
<dbReference type="InterPro" id="IPR020841">
    <property type="entry name" value="PKS_Beta-ketoAc_synthase_dom"/>
</dbReference>
<dbReference type="SUPFAM" id="SSF51735">
    <property type="entry name" value="NAD(P)-binding Rossmann-fold domains"/>
    <property type="match status" value="2"/>
</dbReference>
<evidence type="ECO:0000259" key="6">
    <source>
        <dbReference type="PROSITE" id="PS52004"/>
    </source>
</evidence>
<dbReference type="InterPro" id="IPR016039">
    <property type="entry name" value="Thiolase-like"/>
</dbReference>
<keyword evidence="8" id="KW-0012">Acyltransferase</keyword>
<dbReference type="Gene3D" id="3.30.70.3290">
    <property type="match status" value="1"/>
</dbReference>
<dbReference type="SUPFAM" id="SSF53901">
    <property type="entry name" value="Thiolase-like"/>
    <property type="match status" value="1"/>
</dbReference>
<evidence type="ECO:0000259" key="5">
    <source>
        <dbReference type="PROSITE" id="PS50075"/>
    </source>
</evidence>
<comment type="similarity">
    <text evidence="1">Belongs to the short-chain dehydrogenases/reductases (SDR) family.</text>
</comment>
<dbReference type="PANTHER" id="PTHR43775">
    <property type="entry name" value="FATTY ACID SYNTHASE"/>
    <property type="match status" value="1"/>
</dbReference>
<keyword evidence="2" id="KW-0596">Phosphopantetheine</keyword>
<evidence type="ECO:0000313" key="7">
    <source>
        <dbReference type="EMBL" id="MDW6005410.1"/>
    </source>
</evidence>
<keyword evidence="3" id="KW-0597">Phosphoprotein</keyword>
<evidence type="ECO:0000256" key="2">
    <source>
        <dbReference type="ARBA" id="ARBA00022450"/>
    </source>
</evidence>
<dbReference type="PROSITE" id="PS50075">
    <property type="entry name" value="CARRIER"/>
    <property type="match status" value="1"/>
</dbReference>
<dbReference type="SUPFAM" id="SSF52151">
    <property type="entry name" value="FabD/lysophospholipase-like"/>
    <property type="match status" value="1"/>
</dbReference>
<dbReference type="InterPro" id="IPR009081">
    <property type="entry name" value="PP-bd_ACP"/>
</dbReference>
<evidence type="ECO:0000313" key="9">
    <source>
        <dbReference type="Proteomes" id="UP000196125"/>
    </source>
</evidence>
<dbReference type="Pfam" id="PF02801">
    <property type="entry name" value="Ketoacyl-synt_C"/>
    <property type="match status" value="1"/>
</dbReference>
<dbReference type="InterPro" id="IPR050091">
    <property type="entry name" value="PKS_NRPS_Biosynth_Enz"/>
</dbReference>
<evidence type="ECO:0000256" key="1">
    <source>
        <dbReference type="ARBA" id="ARBA00006484"/>
    </source>
</evidence>
<dbReference type="Proteomes" id="UP000196125">
    <property type="component" value="Unassembled WGS sequence"/>
</dbReference>
<keyword evidence="10" id="KW-1185">Reference proteome</keyword>
<proteinExistence type="inferred from homology"/>
<evidence type="ECO:0000256" key="4">
    <source>
        <dbReference type="ARBA" id="ARBA00022679"/>
    </source>
</evidence>
<dbReference type="Gene3D" id="3.40.47.10">
    <property type="match status" value="1"/>
</dbReference>
<dbReference type="InterPro" id="IPR049490">
    <property type="entry name" value="C883_1060-like_KR_N"/>
</dbReference>
<dbReference type="Gene3D" id="3.40.50.720">
    <property type="entry name" value="NAD(P)-binding Rossmann-like Domain"/>
    <property type="match status" value="1"/>
</dbReference>
<dbReference type="Pfam" id="PF08659">
    <property type="entry name" value="KR"/>
    <property type="match status" value="1"/>
</dbReference>
<dbReference type="InterPro" id="IPR036291">
    <property type="entry name" value="NAD(P)-bd_dom_sf"/>
</dbReference>
<dbReference type="InterPro" id="IPR014031">
    <property type="entry name" value="Ketoacyl_synth_C"/>
</dbReference>
<dbReference type="InterPro" id="IPR057326">
    <property type="entry name" value="KR_dom"/>
</dbReference>
<dbReference type="RefSeq" id="WP_087482171.1">
    <property type="nucleotide sequence ID" value="NZ_AP024884.1"/>
</dbReference>
<feature type="domain" description="Carrier" evidence="5">
    <location>
        <begin position="1426"/>
        <end position="1501"/>
    </location>
</feature>
<dbReference type="InterPro" id="IPR016035">
    <property type="entry name" value="Acyl_Trfase/lysoPLipase"/>
</dbReference>
<dbReference type="InterPro" id="IPR014030">
    <property type="entry name" value="Ketoacyl_synth_N"/>
</dbReference>
<dbReference type="Gene3D" id="3.40.366.10">
    <property type="entry name" value="Malonyl-Coenzyme A Acyl Carrier Protein, domain 2"/>
    <property type="match status" value="2"/>
</dbReference>
<dbReference type="InterPro" id="IPR032821">
    <property type="entry name" value="PKS_assoc"/>
</dbReference>
<dbReference type="EMBL" id="FXXI01000008">
    <property type="protein sequence ID" value="SMS02150.1"/>
    <property type="molecule type" value="Genomic_DNA"/>
</dbReference>
<dbReference type="InterPro" id="IPR001227">
    <property type="entry name" value="Ac_transferase_dom_sf"/>
</dbReference>
<dbReference type="OrthoDB" id="9778690at2"/>
<dbReference type="InterPro" id="IPR013968">
    <property type="entry name" value="PKS_KR"/>
</dbReference>
<feature type="domain" description="Ketosynthase family 3 (KS3)" evidence="6">
    <location>
        <begin position="15"/>
        <end position="442"/>
    </location>
</feature>
<evidence type="ECO:0000256" key="3">
    <source>
        <dbReference type="ARBA" id="ARBA00022553"/>
    </source>
</evidence>
<dbReference type="EMBL" id="JAWRCO010000002">
    <property type="protein sequence ID" value="MDW6005410.1"/>
    <property type="molecule type" value="Genomic_DNA"/>
</dbReference>
<dbReference type="Pfam" id="PF00550">
    <property type="entry name" value="PP-binding"/>
    <property type="match status" value="1"/>
</dbReference>
<reference evidence="8 9" key="1">
    <citation type="submission" date="2017-05" db="EMBL/GenBank/DDBJ databases">
        <authorList>
            <person name="Song R."/>
            <person name="Chenine A.L."/>
            <person name="Ruprecht R.M."/>
        </authorList>
    </citation>
    <scope>NUCLEOTIDE SEQUENCE [LARGE SCALE GENOMIC DNA]</scope>
    <source>
        <strain evidence="8 9">CECT 7927</strain>
    </source>
</reference>
<dbReference type="Gene3D" id="1.10.1240.100">
    <property type="match status" value="1"/>
</dbReference>
<accession>A0A1Y6IZ86</accession>
<dbReference type="EC" id="2.3.1.41" evidence="8"/>